<proteinExistence type="predicted"/>
<organism evidence="1 2">
    <name type="scientific">Thalassoglobus polymorphus</name>
    <dbReference type="NCBI Taxonomy" id="2527994"/>
    <lineage>
        <taxon>Bacteria</taxon>
        <taxon>Pseudomonadati</taxon>
        <taxon>Planctomycetota</taxon>
        <taxon>Planctomycetia</taxon>
        <taxon>Planctomycetales</taxon>
        <taxon>Planctomycetaceae</taxon>
        <taxon>Thalassoglobus</taxon>
    </lineage>
</organism>
<gene>
    <name evidence="1" type="ORF">Mal48_16020</name>
</gene>
<keyword evidence="2" id="KW-1185">Reference proteome</keyword>
<dbReference type="Proteomes" id="UP000315724">
    <property type="component" value="Chromosome"/>
</dbReference>
<dbReference type="EMBL" id="CP036267">
    <property type="protein sequence ID" value="QDT32357.1"/>
    <property type="molecule type" value="Genomic_DNA"/>
</dbReference>
<sequence length="142" mass="16437">MLPLCNMNEGLHWENAESKNWIKETRGISVGFRILMAQRILPAVLTLLNEHFNSDMSARRSACYESRRPVLTLMPFVLSVSKRLLTAVPCGRSRRYQRLCRNCGELTCPLAYCKARNTIQHNRLCNSLDFSSRYFRTGRKIP</sequence>
<reference evidence="1 2" key="1">
    <citation type="submission" date="2019-02" db="EMBL/GenBank/DDBJ databases">
        <title>Deep-cultivation of Planctomycetes and their phenomic and genomic characterization uncovers novel biology.</title>
        <authorList>
            <person name="Wiegand S."/>
            <person name="Jogler M."/>
            <person name="Boedeker C."/>
            <person name="Pinto D."/>
            <person name="Vollmers J."/>
            <person name="Rivas-Marin E."/>
            <person name="Kohn T."/>
            <person name="Peeters S.H."/>
            <person name="Heuer A."/>
            <person name="Rast P."/>
            <person name="Oberbeckmann S."/>
            <person name="Bunk B."/>
            <person name="Jeske O."/>
            <person name="Meyerdierks A."/>
            <person name="Storesund J.E."/>
            <person name="Kallscheuer N."/>
            <person name="Luecker S."/>
            <person name="Lage O.M."/>
            <person name="Pohl T."/>
            <person name="Merkel B.J."/>
            <person name="Hornburger P."/>
            <person name="Mueller R.-W."/>
            <person name="Bruemmer F."/>
            <person name="Labrenz M."/>
            <person name="Spormann A.M."/>
            <person name="Op den Camp H."/>
            <person name="Overmann J."/>
            <person name="Amann R."/>
            <person name="Jetten M.S.M."/>
            <person name="Mascher T."/>
            <person name="Medema M.H."/>
            <person name="Devos D.P."/>
            <person name="Kaster A.-K."/>
            <person name="Ovreas L."/>
            <person name="Rohde M."/>
            <person name="Galperin M.Y."/>
            <person name="Jogler C."/>
        </authorList>
    </citation>
    <scope>NUCLEOTIDE SEQUENCE [LARGE SCALE GENOMIC DNA]</scope>
    <source>
        <strain evidence="1 2">Mal48</strain>
    </source>
</reference>
<evidence type="ECO:0000313" key="2">
    <source>
        <dbReference type="Proteomes" id="UP000315724"/>
    </source>
</evidence>
<accession>A0A517QLD6</accession>
<evidence type="ECO:0000313" key="1">
    <source>
        <dbReference type="EMBL" id="QDT32357.1"/>
    </source>
</evidence>
<protein>
    <submittedName>
        <fullName evidence="1">Uncharacterized protein</fullName>
    </submittedName>
</protein>
<dbReference type="AlphaFoldDB" id="A0A517QLD6"/>
<name>A0A517QLD6_9PLAN</name>
<dbReference type="KEGG" id="tpol:Mal48_16020"/>